<dbReference type="RefSeq" id="WP_183190426.1">
    <property type="nucleotide sequence ID" value="NZ_JACICD010000005.1"/>
</dbReference>
<dbReference type="AlphaFoldDB" id="A0A839ZC38"/>
<dbReference type="Gene3D" id="3.40.30.10">
    <property type="entry name" value="Glutaredoxin"/>
    <property type="match status" value="1"/>
</dbReference>
<feature type="domain" description="Glutaredoxin" evidence="8">
    <location>
        <begin position="4"/>
        <end position="64"/>
    </location>
</feature>
<dbReference type="InterPro" id="IPR011767">
    <property type="entry name" value="GLR_AS"/>
</dbReference>
<sequence>MSQIEIYTTSSCPYCHAAKDLLKRKGATFAEINVTGDPVGRSTMSTRANGRTSVPQIFIDGRHVGGCDDLYALEEAGELDGLLGS</sequence>
<comment type="function">
    <text evidence="1 7">Has a glutathione-disulfide oxidoreductase activity in the presence of NADPH and glutathione reductase. Reduces low molecular weight disulfides and proteins.</text>
</comment>
<evidence type="ECO:0000259" key="8">
    <source>
        <dbReference type="Pfam" id="PF00462"/>
    </source>
</evidence>
<dbReference type="GO" id="GO:0005737">
    <property type="term" value="C:cytoplasm"/>
    <property type="evidence" value="ECO:0007669"/>
    <property type="project" value="TreeGrafter"/>
</dbReference>
<dbReference type="CDD" id="cd03418">
    <property type="entry name" value="GRX_GRXb_1_3_like"/>
    <property type="match status" value="1"/>
</dbReference>
<gene>
    <name evidence="9" type="ORF">FHS55_002868</name>
</gene>
<evidence type="ECO:0000256" key="2">
    <source>
        <dbReference type="ARBA" id="ARBA00007787"/>
    </source>
</evidence>
<dbReference type="GO" id="GO:0034599">
    <property type="term" value="P:cellular response to oxidative stress"/>
    <property type="evidence" value="ECO:0007669"/>
    <property type="project" value="TreeGrafter"/>
</dbReference>
<evidence type="ECO:0000256" key="4">
    <source>
        <dbReference type="ARBA" id="ARBA00022982"/>
    </source>
</evidence>
<dbReference type="InterPro" id="IPR036249">
    <property type="entry name" value="Thioredoxin-like_sf"/>
</dbReference>
<evidence type="ECO:0000313" key="9">
    <source>
        <dbReference type="EMBL" id="MBB3772256.1"/>
    </source>
</evidence>
<comment type="caution">
    <text evidence="9">The sequence shown here is derived from an EMBL/GenBank/DDBJ whole genome shotgun (WGS) entry which is preliminary data.</text>
</comment>
<reference evidence="9 10" key="1">
    <citation type="submission" date="2020-08" db="EMBL/GenBank/DDBJ databases">
        <title>Genomic Encyclopedia of Type Strains, Phase IV (KMG-IV): sequencing the most valuable type-strain genomes for metagenomic binning, comparative biology and taxonomic classification.</title>
        <authorList>
            <person name="Goeker M."/>
        </authorList>
    </citation>
    <scope>NUCLEOTIDE SEQUENCE [LARGE SCALE GENOMIC DNA]</scope>
    <source>
        <strain evidence="9 10">DSM 5895</strain>
    </source>
</reference>
<evidence type="ECO:0000256" key="3">
    <source>
        <dbReference type="ARBA" id="ARBA00022448"/>
    </source>
</evidence>
<evidence type="ECO:0000256" key="1">
    <source>
        <dbReference type="ARBA" id="ARBA00002549"/>
    </source>
</evidence>
<keyword evidence="3 7" id="KW-0813">Transport</keyword>
<dbReference type="SUPFAM" id="SSF52833">
    <property type="entry name" value="Thioredoxin-like"/>
    <property type="match status" value="1"/>
</dbReference>
<dbReference type="InterPro" id="IPR014025">
    <property type="entry name" value="Glutaredoxin_subgr"/>
</dbReference>
<keyword evidence="4 7" id="KW-0249">Electron transport</keyword>
<dbReference type="PANTHER" id="PTHR45694:SF18">
    <property type="entry name" value="GLUTAREDOXIN-1-RELATED"/>
    <property type="match status" value="1"/>
</dbReference>
<keyword evidence="7" id="KW-0963">Cytoplasm</keyword>
<dbReference type="PROSITE" id="PS00195">
    <property type="entry name" value="GLUTAREDOXIN_1"/>
    <property type="match status" value="1"/>
</dbReference>
<keyword evidence="6 7" id="KW-0676">Redox-active center</keyword>
<evidence type="ECO:0000256" key="7">
    <source>
        <dbReference type="RuleBase" id="RU364065"/>
    </source>
</evidence>
<comment type="similarity">
    <text evidence="2 7">Belongs to the glutaredoxin family.</text>
</comment>
<dbReference type="GO" id="GO:0015038">
    <property type="term" value="F:glutathione disulfide oxidoreductase activity"/>
    <property type="evidence" value="ECO:0007669"/>
    <property type="project" value="UniProtKB-UniRule"/>
</dbReference>
<dbReference type="FunFam" id="3.40.30.10:FF:000018">
    <property type="entry name" value="Glutaredoxin"/>
    <property type="match status" value="1"/>
</dbReference>
<dbReference type="Proteomes" id="UP000533469">
    <property type="component" value="Unassembled WGS sequence"/>
</dbReference>
<evidence type="ECO:0000256" key="5">
    <source>
        <dbReference type="ARBA" id="ARBA00023157"/>
    </source>
</evidence>
<dbReference type="PRINTS" id="PR00160">
    <property type="entry name" value="GLUTAREDOXIN"/>
</dbReference>
<proteinExistence type="inferred from homology"/>
<dbReference type="EMBL" id="JACICD010000005">
    <property type="protein sequence ID" value="MBB3772256.1"/>
    <property type="molecule type" value="Genomic_DNA"/>
</dbReference>
<keyword evidence="10" id="KW-1185">Reference proteome</keyword>
<dbReference type="PROSITE" id="PS51354">
    <property type="entry name" value="GLUTAREDOXIN_2"/>
    <property type="match status" value="1"/>
</dbReference>
<dbReference type="Pfam" id="PF00462">
    <property type="entry name" value="Glutaredoxin"/>
    <property type="match status" value="1"/>
</dbReference>
<keyword evidence="5" id="KW-1015">Disulfide bond</keyword>
<accession>A0A839ZC38</accession>
<organism evidence="9 10">
    <name type="scientific">Ancylobacter tetraedralis</name>
    <dbReference type="NCBI Taxonomy" id="217068"/>
    <lineage>
        <taxon>Bacteria</taxon>
        <taxon>Pseudomonadati</taxon>
        <taxon>Pseudomonadota</taxon>
        <taxon>Alphaproteobacteria</taxon>
        <taxon>Hyphomicrobiales</taxon>
        <taxon>Xanthobacteraceae</taxon>
        <taxon>Ancylobacter</taxon>
    </lineage>
</organism>
<protein>
    <recommendedName>
        <fullName evidence="7">Glutaredoxin</fullName>
    </recommendedName>
</protein>
<evidence type="ECO:0000313" key="10">
    <source>
        <dbReference type="Proteomes" id="UP000533469"/>
    </source>
</evidence>
<dbReference type="NCBIfam" id="TIGR02181">
    <property type="entry name" value="GRX_bact"/>
    <property type="match status" value="1"/>
</dbReference>
<dbReference type="PANTHER" id="PTHR45694">
    <property type="entry name" value="GLUTAREDOXIN 2"/>
    <property type="match status" value="1"/>
</dbReference>
<dbReference type="InterPro" id="IPR002109">
    <property type="entry name" value="Glutaredoxin"/>
</dbReference>
<dbReference type="InterPro" id="IPR011900">
    <property type="entry name" value="GRX_bact"/>
</dbReference>
<name>A0A839ZC38_9HYPH</name>
<dbReference type="GO" id="GO:0045454">
    <property type="term" value="P:cell redox homeostasis"/>
    <property type="evidence" value="ECO:0007669"/>
    <property type="project" value="InterPro"/>
</dbReference>
<evidence type="ECO:0000256" key="6">
    <source>
        <dbReference type="ARBA" id="ARBA00023284"/>
    </source>
</evidence>